<accession>A0A8E2DR89</accession>
<dbReference type="SUPFAM" id="SSF53474">
    <property type="entry name" value="alpha/beta-Hydrolases"/>
    <property type="match status" value="1"/>
</dbReference>
<keyword evidence="2" id="KW-1185">Reference proteome</keyword>
<dbReference type="InterPro" id="IPR029058">
    <property type="entry name" value="AB_hydrolase_fold"/>
</dbReference>
<dbReference type="Proteomes" id="UP000250043">
    <property type="component" value="Unassembled WGS sequence"/>
</dbReference>
<name>A0A8E2DR89_9APHY</name>
<organism evidence="1 2">
    <name type="scientific">Obba rivulosa</name>
    <dbReference type="NCBI Taxonomy" id="1052685"/>
    <lineage>
        <taxon>Eukaryota</taxon>
        <taxon>Fungi</taxon>
        <taxon>Dikarya</taxon>
        <taxon>Basidiomycota</taxon>
        <taxon>Agaricomycotina</taxon>
        <taxon>Agaricomycetes</taxon>
        <taxon>Polyporales</taxon>
        <taxon>Gelatoporiaceae</taxon>
        <taxon>Obba</taxon>
    </lineage>
</organism>
<proteinExistence type="predicted"/>
<reference evidence="1 2" key="1">
    <citation type="submission" date="2016-07" db="EMBL/GenBank/DDBJ databases">
        <title>Draft genome of the white-rot fungus Obba rivulosa 3A-2.</title>
        <authorList>
            <consortium name="DOE Joint Genome Institute"/>
            <person name="Miettinen O."/>
            <person name="Riley R."/>
            <person name="Acob R."/>
            <person name="Barry K."/>
            <person name="Cullen D."/>
            <person name="De Vries R."/>
            <person name="Hainaut M."/>
            <person name="Hatakka A."/>
            <person name="Henrissat B."/>
            <person name="Hilden K."/>
            <person name="Kuo R."/>
            <person name="Labutti K."/>
            <person name="Lipzen A."/>
            <person name="Makela M.R."/>
            <person name="Sandor L."/>
            <person name="Spatafora J.W."/>
            <person name="Grigoriev I.V."/>
            <person name="Hibbett D.S."/>
        </authorList>
    </citation>
    <scope>NUCLEOTIDE SEQUENCE [LARGE SCALE GENOMIC DNA]</scope>
    <source>
        <strain evidence="1 2">3A-2</strain>
    </source>
</reference>
<sequence>MRLRCSPGLTFSPLDIRGVSRAFVSRWDVIAYNILDFGHSEPPNGAYWDLHVLSDDCTSSGARGHHGTTAIYPRLPANLILTGGVATRSS</sequence>
<dbReference type="EMBL" id="KV722345">
    <property type="protein sequence ID" value="OCH94318.1"/>
    <property type="molecule type" value="Genomic_DNA"/>
</dbReference>
<dbReference type="AlphaFoldDB" id="A0A8E2DR89"/>
<evidence type="ECO:0000313" key="1">
    <source>
        <dbReference type="EMBL" id="OCH94318.1"/>
    </source>
</evidence>
<gene>
    <name evidence="1" type="ORF">OBBRIDRAFT_850379</name>
</gene>
<evidence type="ECO:0000313" key="2">
    <source>
        <dbReference type="Proteomes" id="UP000250043"/>
    </source>
</evidence>
<protein>
    <submittedName>
        <fullName evidence="1">Uncharacterized protein</fullName>
    </submittedName>
</protein>